<protein>
    <submittedName>
        <fullName evidence="17">Penicillin-binding protein 2</fullName>
    </submittedName>
</protein>
<dbReference type="GO" id="GO:0008658">
    <property type="term" value="F:penicillin binding"/>
    <property type="evidence" value="ECO:0007669"/>
    <property type="project" value="InterPro"/>
</dbReference>
<keyword evidence="11" id="KW-1133">Transmembrane helix</keyword>
<dbReference type="SUPFAM" id="SSF56601">
    <property type="entry name" value="beta-lactamase/transpeptidase-like"/>
    <property type="match status" value="1"/>
</dbReference>
<evidence type="ECO:0000256" key="7">
    <source>
        <dbReference type="ARBA" id="ARBA00022692"/>
    </source>
</evidence>
<dbReference type="Gene3D" id="3.90.1310.10">
    <property type="entry name" value="Penicillin-binding protein 2a (Domain 2)"/>
    <property type="match status" value="1"/>
</dbReference>
<feature type="region of interest" description="Disordered" evidence="14">
    <location>
        <begin position="620"/>
        <end position="673"/>
    </location>
</feature>
<evidence type="ECO:0000256" key="14">
    <source>
        <dbReference type="SAM" id="MobiDB-lite"/>
    </source>
</evidence>
<feature type="compositionally biased region" description="Basic and acidic residues" evidence="14">
    <location>
        <begin position="620"/>
        <end position="653"/>
    </location>
</feature>
<dbReference type="GO" id="GO:0008360">
    <property type="term" value="P:regulation of cell shape"/>
    <property type="evidence" value="ECO:0007669"/>
    <property type="project" value="UniProtKB-KW"/>
</dbReference>
<dbReference type="GO" id="GO:0009002">
    <property type="term" value="F:serine-type D-Ala-D-Ala carboxypeptidase activity"/>
    <property type="evidence" value="ECO:0007669"/>
    <property type="project" value="InterPro"/>
</dbReference>
<dbReference type="InterPro" id="IPR050515">
    <property type="entry name" value="Beta-lactam/transpept"/>
</dbReference>
<evidence type="ECO:0000256" key="6">
    <source>
        <dbReference type="ARBA" id="ARBA00022670"/>
    </source>
</evidence>
<dbReference type="GO" id="GO:0071972">
    <property type="term" value="F:peptidoglycan L,D-transpeptidase activity"/>
    <property type="evidence" value="ECO:0007669"/>
    <property type="project" value="TreeGrafter"/>
</dbReference>
<gene>
    <name evidence="17" type="ORF">IP98_02234</name>
</gene>
<evidence type="ECO:0000313" key="18">
    <source>
        <dbReference type="Proteomes" id="UP000319848"/>
    </source>
</evidence>
<evidence type="ECO:0000256" key="10">
    <source>
        <dbReference type="ARBA" id="ARBA00022984"/>
    </source>
</evidence>
<evidence type="ECO:0000256" key="4">
    <source>
        <dbReference type="ARBA" id="ARBA00022519"/>
    </source>
</evidence>
<keyword evidence="4" id="KW-0997">Cell inner membrane</keyword>
<dbReference type="InterPro" id="IPR017790">
    <property type="entry name" value="Penicillin-binding_protein_2"/>
</dbReference>
<feature type="domain" description="Penicillin-binding protein transpeptidase" evidence="15">
    <location>
        <begin position="247"/>
        <end position="576"/>
    </location>
</feature>
<keyword evidence="7" id="KW-0812">Transmembrane</keyword>
<dbReference type="STRING" id="1341154.FCR2A7T_00920"/>
<dbReference type="PANTHER" id="PTHR30627">
    <property type="entry name" value="PEPTIDOGLYCAN D,D-TRANSPEPTIDASE"/>
    <property type="match status" value="1"/>
</dbReference>
<evidence type="ECO:0000256" key="9">
    <source>
        <dbReference type="ARBA" id="ARBA00022960"/>
    </source>
</evidence>
<dbReference type="InterPro" id="IPR012338">
    <property type="entry name" value="Beta-lactam/transpept-like"/>
</dbReference>
<evidence type="ECO:0000256" key="1">
    <source>
        <dbReference type="ARBA" id="ARBA00004167"/>
    </source>
</evidence>
<comment type="subcellular location">
    <subcellularLocation>
        <location evidence="2">Cell membrane</location>
    </subcellularLocation>
    <subcellularLocation>
        <location evidence="1">Membrane</location>
        <topology evidence="1">Single-pass membrane protein</topology>
    </subcellularLocation>
</comment>
<keyword evidence="3" id="KW-1003">Cell membrane</keyword>
<proteinExistence type="predicted"/>
<keyword evidence="12" id="KW-0472">Membrane</keyword>
<dbReference type="GO" id="GO:0009252">
    <property type="term" value="P:peptidoglycan biosynthetic process"/>
    <property type="evidence" value="ECO:0007669"/>
    <property type="project" value="UniProtKB-KW"/>
</dbReference>
<dbReference type="RefSeq" id="WP_023569287.1">
    <property type="nucleotide sequence ID" value="NZ_AVBI01000001.1"/>
</dbReference>
<dbReference type="OrthoDB" id="9766847at2"/>
<dbReference type="Pfam" id="PF00905">
    <property type="entry name" value="Transpeptidase"/>
    <property type="match status" value="1"/>
</dbReference>
<dbReference type="Proteomes" id="UP000319848">
    <property type="component" value="Unassembled WGS sequence"/>
</dbReference>
<dbReference type="NCBIfam" id="TIGR03423">
    <property type="entry name" value="pbp2_mrdA"/>
    <property type="match status" value="1"/>
</dbReference>
<dbReference type="Pfam" id="PF03717">
    <property type="entry name" value="PBP_dimer"/>
    <property type="match status" value="1"/>
</dbReference>
<dbReference type="GO" id="GO:0005886">
    <property type="term" value="C:plasma membrane"/>
    <property type="evidence" value="ECO:0007669"/>
    <property type="project" value="UniProtKB-SubCell"/>
</dbReference>
<dbReference type="AlphaFoldDB" id="V6S4M4"/>
<keyword evidence="18" id="KW-1185">Reference proteome</keyword>
<dbReference type="EMBL" id="VLKQ01000010">
    <property type="protein sequence ID" value="TWI10424.1"/>
    <property type="molecule type" value="Genomic_DNA"/>
</dbReference>
<keyword evidence="9" id="KW-0133">Cell shape</keyword>
<sequence>MRKLFLPGLIVVTAVLLIARLFYLQILDDSFKIKSDNNAIKIVYDYPERGYIYDRNGELLVANQPSYDIMVIPKDIKNLDTLEFCTILNITKEDFIKKIEKAKIYSPRLPSVFLPQLNKMEYAAFQEKIRKYEGFYIQKRSLRDYQVNVGANVFGYITQVNDAIIKKHPYYKSGDLIGMQGVEQTYEEILRGIKGVKYRQRDRFNKDIGPYKEGIYDTIAVQGKDITLTLDVELQKYGEALMKNKRGGIVAIEPRTGEILALVTAPSYDPAILVGRERSKNYTALYNDSISMPLFDRGLLAEYPPGSPFKILTALVGLQEGVIDEKTQFVCNHGFSYGRGSFMRCHCGGGVRDLHVGIYKSCNAYFGNVYKRTIDKFQKPRYGVNAWSGHLKSFGLGNFMGYDLPPGRKGHIPTSNYYDRWYPNGGWRSTTIISNSIGQGEVLMTPIQLANMMATVANEGYYYTPHIIKKIKGQPIDKKFRTKHITTIDKQYFKPIINGLFDVYNLGTAYGSRVEGIEICGKTGTAENFTKINGKRVQLQDHSVFVAFAPRINPKIAIAVLVENGHYGATWAAPITSLMIEKYIKKDTITRVDLERRMMEGSLQAEYDKVVNGFYFEPKDKKKDSKEKTEVTEKNKGDKKTGTQKEDKKDDSQKNNANIKVTATDNKQKPKNK</sequence>
<keyword evidence="13" id="KW-0961">Cell wall biogenesis/degradation</keyword>
<dbReference type="GO" id="GO:0071555">
    <property type="term" value="P:cell wall organization"/>
    <property type="evidence" value="ECO:0007669"/>
    <property type="project" value="UniProtKB-KW"/>
</dbReference>
<dbReference type="PANTHER" id="PTHR30627:SF2">
    <property type="entry name" value="PEPTIDOGLYCAN D,D-TRANSPEPTIDASE MRDA"/>
    <property type="match status" value="1"/>
</dbReference>
<feature type="compositionally biased region" description="Polar residues" evidence="14">
    <location>
        <begin position="654"/>
        <end position="665"/>
    </location>
</feature>
<feature type="domain" description="Penicillin-binding protein dimerisation" evidence="16">
    <location>
        <begin position="46"/>
        <end position="206"/>
    </location>
</feature>
<dbReference type="InterPro" id="IPR036138">
    <property type="entry name" value="PBP_dimer_sf"/>
</dbReference>
<reference evidence="17 18" key="1">
    <citation type="journal article" date="2015" name="Stand. Genomic Sci.">
        <title>Genomic Encyclopedia of Bacterial and Archaeal Type Strains, Phase III: the genomes of soil and plant-associated and newly described type strains.</title>
        <authorList>
            <person name="Whitman W.B."/>
            <person name="Woyke T."/>
            <person name="Klenk H.P."/>
            <person name="Zhou Y."/>
            <person name="Lilburn T.G."/>
            <person name="Beck B.J."/>
            <person name="De Vos P."/>
            <person name="Vandamme P."/>
            <person name="Eisen J.A."/>
            <person name="Garrity G."/>
            <person name="Hugenholtz P."/>
            <person name="Kyrpides N.C."/>
        </authorList>
    </citation>
    <scope>NUCLEOTIDE SEQUENCE [LARGE SCALE GENOMIC DNA]</scope>
    <source>
        <strain evidence="17 18">CGMCC 1.7270</strain>
    </source>
</reference>
<dbReference type="InterPro" id="IPR001460">
    <property type="entry name" value="PCN-bd_Tpept"/>
</dbReference>
<keyword evidence="5" id="KW-0121">Carboxypeptidase</keyword>
<accession>V6S4M4</accession>
<organism evidence="17 18">
    <name type="scientific">Flavobacterium cauense R2A-7</name>
    <dbReference type="NCBI Taxonomy" id="1341154"/>
    <lineage>
        <taxon>Bacteria</taxon>
        <taxon>Pseudomonadati</taxon>
        <taxon>Bacteroidota</taxon>
        <taxon>Flavobacteriia</taxon>
        <taxon>Flavobacteriales</taxon>
        <taxon>Flavobacteriaceae</taxon>
        <taxon>Flavobacterium</taxon>
    </lineage>
</organism>
<dbReference type="Gene3D" id="3.30.1390.30">
    <property type="entry name" value="Penicillin-binding protein 2a, domain 3"/>
    <property type="match status" value="1"/>
</dbReference>
<evidence type="ECO:0000256" key="11">
    <source>
        <dbReference type="ARBA" id="ARBA00022989"/>
    </source>
</evidence>
<evidence type="ECO:0000259" key="15">
    <source>
        <dbReference type="Pfam" id="PF00905"/>
    </source>
</evidence>
<keyword evidence="8" id="KW-0378">Hydrolase</keyword>
<comment type="caution">
    <text evidence="17">The sequence shown here is derived from an EMBL/GenBank/DDBJ whole genome shotgun (WGS) entry which is preliminary data.</text>
</comment>
<keyword evidence="10" id="KW-0573">Peptidoglycan synthesis</keyword>
<name>V6S4M4_9FLAO</name>
<evidence type="ECO:0000256" key="5">
    <source>
        <dbReference type="ARBA" id="ARBA00022645"/>
    </source>
</evidence>
<evidence type="ECO:0000256" key="3">
    <source>
        <dbReference type="ARBA" id="ARBA00022475"/>
    </source>
</evidence>
<evidence type="ECO:0000256" key="12">
    <source>
        <dbReference type="ARBA" id="ARBA00023136"/>
    </source>
</evidence>
<dbReference type="InterPro" id="IPR005311">
    <property type="entry name" value="PBP_dimer"/>
</dbReference>
<evidence type="ECO:0000259" key="16">
    <source>
        <dbReference type="Pfam" id="PF03717"/>
    </source>
</evidence>
<dbReference type="Gene3D" id="3.40.710.10">
    <property type="entry name" value="DD-peptidase/beta-lactamase superfamily"/>
    <property type="match status" value="1"/>
</dbReference>
<evidence type="ECO:0000256" key="13">
    <source>
        <dbReference type="ARBA" id="ARBA00023316"/>
    </source>
</evidence>
<keyword evidence="6" id="KW-0645">Protease</keyword>
<evidence type="ECO:0000313" key="17">
    <source>
        <dbReference type="EMBL" id="TWI10424.1"/>
    </source>
</evidence>
<dbReference type="SUPFAM" id="SSF56519">
    <property type="entry name" value="Penicillin binding protein dimerisation domain"/>
    <property type="match status" value="1"/>
</dbReference>
<evidence type="ECO:0000256" key="8">
    <source>
        <dbReference type="ARBA" id="ARBA00022801"/>
    </source>
</evidence>
<evidence type="ECO:0000256" key="2">
    <source>
        <dbReference type="ARBA" id="ARBA00004236"/>
    </source>
</evidence>
<dbReference type="GO" id="GO:0006508">
    <property type="term" value="P:proteolysis"/>
    <property type="evidence" value="ECO:0007669"/>
    <property type="project" value="UniProtKB-KW"/>
</dbReference>